<evidence type="ECO:0000259" key="6">
    <source>
        <dbReference type="Pfam" id="PF25917"/>
    </source>
</evidence>
<dbReference type="OrthoDB" id="9809068at2"/>
<dbReference type="SUPFAM" id="SSF111369">
    <property type="entry name" value="HlyD-like secretion proteins"/>
    <property type="match status" value="1"/>
</dbReference>
<dbReference type="Gene3D" id="2.40.30.170">
    <property type="match status" value="1"/>
</dbReference>
<accession>A0A521BVV6</accession>
<dbReference type="NCBIfam" id="TIGR01730">
    <property type="entry name" value="RND_mfp"/>
    <property type="match status" value="1"/>
</dbReference>
<dbReference type="Proteomes" id="UP000319040">
    <property type="component" value="Unassembled WGS sequence"/>
</dbReference>
<dbReference type="Gene3D" id="2.40.50.100">
    <property type="match status" value="1"/>
</dbReference>
<evidence type="ECO:0000313" key="8">
    <source>
        <dbReference type="EMBL" id="SMO51313.1"/>
    </source>
</evidence>
<keyword evidence="9" id="KW-1185">Reference proteome</keyword>
<feature type="coiled-coil region" evidence="4">
    <location>
        <begin position="157"/>
        <end position="184"/>
    </location>
</feature>
<dbReference type="Pfam" id="PF25876">
    <property type="entry name" value="HH_MFP_RND"/>
    <property type="match status" value="1"/>
</dbReference>
<reference evidence="8 9" key="1">
    <citation type="submission" date="2017-05" db="EMBL/GenBank/DDBJ databases">
        <authorList>
            <person name="Varghese N."/>
            <person name="Submissions S."/>
        </authorList>
    </citation>
    <scope>NUCLEOTIDE SEQUENCE [LARGE SCALE GENOMIC DNA]</scope>
    <source>
        <strain evidence="8 9">DSM 27040</strain>
    </source>
</reference>
<dbReference type="Gene3D" id="2.40.420.20">
    <property type="match status" value="1"/>
</dbReference>
<feature type="domain" description="Multidrug resistance protein MdtA-like C-terminal permuted SH3" evidence="7">
    <location>
        <begin position="353"/>
        <end position="395"/>
    </location>
</feature>
<dbReference type="Gene3D" id="1.10.287.470">
    <property type="entry name" value="Helix hairpin bin"/>
    <property type="match status" value="1"/>
</dbReference>
<dbReference type="InterPro" id="IPR058627">
    <property type="entry name" value="MdtA-like_C"/>
</dbReference>
<dbReference type="GO" id="GO:0015562">
    <property type="term" value="F:efflux transmembrane transporter activity"/>
    <property type="evidence" value="ECO:0007669"/>
    <property type="project" value="TreeGrafter"/>
</dbReference>
<comment type="subcellular location">
    <subcellularLocation>
        <location evidence="1">Cell envelope</location>
    </subcellularLocation>
</comment>
<dbReference type="Pfam" id="PF25917">
    <property type="entry name" value="BSH_RND"/>
    <property type="match status" value="1"/>
</dbReference>
<evidence type="ECO:0000256" key="4">
    <source>
        <dbReference type="SAM" id="Coils"/>
    </source>
</evidence>
<dbReference type="Pfam" id="PF25967">
    <property type="entry name" value="RND-MFP_C"/>
    <property type="match status" value="1"/>
</dbReference>
<organism evidence="8 9">
    <name type="scientific">Saccharicrinis carchari</name>
    <dbReference type="NCBI Taxonomy" id="1168039"/>
    <lineage>
        <taxon>Bacteria</taxon>
        <taxon>Pseudomonadati</taxon>
        <taxon>Bacteroidota</taxon>
        <taxon>Bacteroidia</taxon>
        <taxon>Marinilabiliales</taxon>
        <taxon>Marinilabiliaceae</taxon>
        <taxon>Saccharicrinis</taxon>
    </lineage>
</organism>
<comment type="similarity">
    <text evidence="2">Belongs to the membrane fusion protein (MFP) (TC 8.A.1) family.</text>
</comment>
<dbReference type="GO" id="GO:1990281">
    <property type="term" value="C:efflux pump complex"/>
    <property type="evidence" value="ECO:0007669"/>
    <property type="project" value="TreeGrafter"/>
</dbReference>
<evidence type="ECO:0000256" key="3">
    <source>
        <dbReference type="ARBA" id="ARBA00022448"/>
    </source>
</evidence>
<dbReference type="InterPro" id="IPR058624">
    <property type="entry name" value="MdtA-like_HH"/>
</dbReference>
<evidence type="ECO:0000313" key="9">
    <source>
        <dbReference type="Proteomes" id="UP000319040"/>
    </source>
</evidence>
<feature type="domain" description="Multidrug resistance protein MdtA-like alpha-helical hairpin" evidence="5">
    <location>
        <begin position="108"/>
        <end position="182"/>
    </location>
</feature>
<dbReference type="EMBL" id="FXTB01000002">
    <property type="protein sequence ID" value="SMO51313.1"/>
    <property type="molecule type" value="Genomic_DNA"/>
</dbReference>
<gene>
    <name evidence="8" type="ORF">SAMN06265379_102133</name>
</gene>
<feature type="domain" description="Multidrug resistance protein MdtA-like barrel-sandwich hybrid" evidence="6">
    <location>
        <begin position="62"/>
        <end position="206"/>
    </location>
</feature>
<dbReference type="PANTHER" id="PTHR30469:SF33">
    <property type="entry name" value="SLR1207 PROTEIN"/>
    <property type="match status" value="1"/>
</dbReference>
<dbReference type="RefSeq" id="WP_142532449.1">
    <property type="nucleotide sequence ID" value="NZ_FXTB01000002.1"/>
</dbReference>
<evidence type="ECO:0000259" key="7">
    <source>
        <dbReference type="Pfam" id="PF25967"/>
    </source>
</evidence>
<evidence type="ECO:0000256" key="1">
    <source>
        <dbReference type="ARBA" id="ARBA00004196"/>
    </source>
</evidence>
<keyword evidence="3" id="KW-0813">Transport</keyword>
<evidence type="ECO:0000256" key="2">
    <source>
        <dbReference type="ARBA" id="ARBA00009477"/>
    </source>
</evidence>
<name>A0A521BVV6_SACCC</name>
<feature type="coiled-coil region" evidence="4">
    <location>
        <begin position="101"/>
        <end position="128"/>
    </location>
</feature>
<dbReference type="InterPro" id="IPR058625">
    <property type="entry name" value="MdtA-like_BSH"/>
</dbReference>
<keyword evidence="4" id="KW-0175">Coiled coil</keyword>
<proteinExistence type="inferred from homology"/>
<evidence type="ECO:0000259" key="5">
    <source>
        <dbReference type="Pfam" id="PF25876"/>
    </source>
</evidence>
<protein>
    <submittedName>
        <fullName evidence="8">HlyD family secretion protein</fullName>
    </submittedName>
</protein>
<dbReference type="InterPro" id="IPR006143">
    <property type="entry name" value="RND_pump_MFP"/>
</dbReference>
<sequence length="424" mass="47204">MKKNILYPLIALAIIIIALIAGKKLGWIGGEFQLKVMVEQAEPRTLTELITANGKIKPEVEVKVSSDVSGEILELTVKEGDEVFNGQILAKIQPDIYQRHLEKMQASLRSAEANLAQAEAQLQQKELSFNRNKTLWEQQTISESEYELALSDYNIAKASAEASKAALRNAKASLNEAKDNLTKTTIYSPMDGTVSRLNVEKGERVVGTAQFEGTDMMTIANMNNMEVVVDVNENDIIRVSSRDTALIEVDAYLDRKFKGLVTEIANSAKSEGTSADQITNFEVKVLILPQSYRELIQEKGENFYPFRPGMSATVDIQTNTRADVLSVPIQSVTTRADTTTINTKDKDLNQEDDKTEVVFVVKEGRVEQRNVTPGIQDTRHIEIIEGLKEGEEVVTAPYSAIANKLKHNDPVEVVEKLFEDKEKK</sequence>
<dbReference type="AlphaFoldDB" id="A0A521BVV6"/>
<dbReference type="PANTHER" id="PTHR30469">
    <property type="entry name" value="MULTIDRUG RESISTANCE PROTEIN MDTA"/>
    <property type="match status" value="1"/>
</dbReference>